<gene>
    <name evidence="1" type="ORF">B1H58_01460</name>
</gene>
<keyword evidence="2" id="KW-1185">Reference proteome</keyword>
<reference evidence="1 2" key="1">
    <citation type="submission" date="2017-02" db="EMBL/GenBank/DDBJ databases">
        <title>Complete genome sequence of the drought resistance-promoting endophyte Pantoea alhagi LTYR-11Z.</title>
        <authorList>
            <person name="Zhang L."/>
        </authorList>
    </citation>
    <scope>NUCLEOTIDE SEQUENCE [LARGE SCALE GENOMIC DNA]</scope>
    <source>
        <strain evidence="1 2">LTYR-11Z</strain>
    </source>
</reference>
<dbReference type="AlphaFoldDB" id="A0A1W6B139"/>
<dbReference type="Proteomes" id="UP000192900">
    <property type="component" value="Chromosome"/>
</dbReference>
<proteinExistence type="predicted"/>
<dbReference type="EMBL" id="CP019706">
    <property type="protein sequence ID" value="ARJ40790.1"/>
    <property type="molecule type" value="Genomic_DNA"/>
</dbReference>
<protein>
    <submittedName>
        <fullName evidence="1">Uncharacterized protein</fullName>
    </submittedName>
</protein>
<name>A0A1W6B139_9GAMM</name>
<evidence type="ECO:0000313" key="2">
    <source>
        <dbReference type="Proteomes" id="UP000192900"/>
    </source>
</evidence>
<organism evidence="1 2">
    <name type="scientific">Pantoea alhagi</name>
    <dbReference type="NCBI Taxonomy" id="1891675"/>
    <lineage>
        <taxon>Bacteria</taxon>
        <taxon>Pseudomonadati</taxon>
        <taxon>Pseudomonadota</taxon>
        <taxon>Gammaproteobacteria</taxon>
        <taxon>Enterobacterales</taxon>
        <taxon>Erwiniaceae</taxon>
        <taxon>Pantoea</taxon>
    </lineage>
</organism>
<sequence length="67" mass="7722">MVMKVRCTACGSKRFRYTTGDQKGKFHHGAVCAYCFKPFTVQDVLPHTEIDPIAHCLIRQRNSRLRP</sequence>
<dbReference type="KEGG" id="palh:B1H58_01460"/>
<accession>A0A1W6B139</accession>
<evidence type="ECO:0000313" key="1">
    <source>
        <dbReference type="EMBL" id="ARJ40790.1"/>
    </source>
</evidence>